<accession>A0A0R2FFD9</accession>
<organism evidence="2 3">
    <name type="scientific">Lactobacillus selangorensis</name>
    <dbReference type="NCBI Taxonomy" id="81857"/>
    <lineage>
        <taxon>Bacteria</taxon>
        <taxon>Bacillati</taxon>
        <taxon>Bacillota</taxon>
        <taxon>Bacilli</taxon>
        <taxon>Lactobacillales</taxon>
        <taxon>Lactobacillaceae</taxon>
        <taxon>Lactobacillus</taxon>
    </lineage>
</organism>
<gene>
    <name evidence="2" type="ORF">IV38_GL002174</name>
</gene>
<protein>
    <submittedName>
        <fullName evidence="2">Uncharacterized protein</fullName>
    </submittedName>
</protein>
<proteinExistence type="predicted"/>
<evidence type="ECO:0000313" key="2">
    <source>
        <dbReference type="EMBL" id="KRN27345.1"/>
    </source>
</evidence>
<dbReference type="EMBL" id="JQAT01000009">
    <property type="protein sequence ID" value="KRN27345.1"/>
    <property type="molecule type" value="Genomic_DNA"/>
</dbReference>
<dbReference type="AlphaFoldDB" id="A0A0R2FFD9"/>
<dbReference type="Proteomes" id="UP000051751">
    <property type="component" value="Unassembled WGS sequence"/>
</dbReference>
<feature type="compositionally biased region" description="Polar residues" evidence="1">
    <location>
        <begin position="50"/>
        <end position="62"/>
    </location>
</feature>
<reference evidence="2 3" key="1">
    <citation type="journal article" date="2015" name="Genome Announc.">
        <title>Expanding the biotechnology potential of lactobacilli through comparative genomics of 213 strains and associated genera.</title>
        <authorList>
            <person name="Sun Z."/>
            <person name="Harris H.M."/>
            <person name="McCann A."/>
            <person name="Guo C."/>
            <person name="Argimon S."/>
            <person name="Zhang W."/>
            <person name="Yang X."/>
            <person name="Jeffery I.B."/>
            <person name="Cooney J.C."/>
            <person name="Kagawa T.F."/>
            <person name="Liu W."/>
            <person name="Song Y."/>
            <person name="Salvetti E."/>
            <person name="Wrobel A."/>
            <person name="Rasinkangas P."/>
            <person name="Parkhill J."/>
            <person name="Rea M.C."/>
            <person name="O'Sullivan O."/>
            <person name="Ritari J."/>
            <person name="Douillard F.P."/>
            <person name="Paul Ross R."/>
            <person name="Yang R."/>
            <person name="Briner A.E."/>
            <person name="Felis G.E."/>
            <person name="de Vos W.M."/>
            <person name="Barrangou R."/>
            <person name="Klaenhammer T.R."/>
            <person name="Caufield P.W."/>
            <person name="Cui Y."/>
            <person name="Zhang H."/>
            <person name="O'Toole P.W."/>
        </authorList>
    </citation>
    <scope>NUCLEOTIDE SEQUENCE [LARGE SCALE GENOMIC DNA]</scope>
    <source>
        <strain evidence="2 3">ATCC BAA-66</strain>
    </source>
</reference>
<evidence type="ECO:0000256" key="1">
    <source>
        <dbReference type="SAM" id="MobiDB-lite"/>
    </source>
</evidence>
<comment type="caution">
    <text evidence="2">The sequence shown here is derived from an EMBL/GenBank/DDBJ whole genome shotgun (WGS) entry which is preliminary data.</text>
</comment>
<sequence>MLNKNYSTPVLLFAANVIDGGKKIEEVPAMFKDDVAALIKTVAGDVPATDTATKSAGSSTQPDPAKVVDPAKQTVTINPTK</sequence>
<name>A0A0R2FFD9_9LACO</name>
<dbReference type="PATRIC" id="fig|81857.3.peg.2234"/>
<evidence type="ECO:0000313" key="3">
    <source>
        <dbReference type="Proteomes" id="UP000051751"/>
    </source>
</evidence>
<dbReference type="RefSeq" id="WP_054749072.1">
    <property type="nucleotide sequence ID" value="NZ_JQAT01000009.1"/>
</dbReference>
<feature type="region of interest" description="Disordered" evidence="1">
    <location>
        <begin position="49"/>
        <end position="81"/>
    </location>
</feature>